<dbReference type="InterPro" id="IPR001478">
    <property type="entry name" value="PDZ"/>
</dbReference>
<accession>A0A1Q9CQN6</accession>
<dbReference type="Gene3D" id="2.30.42.10">
    <property type="match status" value="1"/>
</dbReference>
<dbReference type="OrthoDB" id="440270at2759"/>
<reference evidence="2 3" key="1">
    <citation type="submission" date="2016-02" db="EMBL/GenBank/DDBJ databases">
        <title>Genome analysis of coral dinoflagellate symbionts highlights evolutionary adaptations to a symbiotic lifestyle.</title>
        <authorList>
            <person name="Aranda M."/>
            <person name="Li Y."/>
            <person name="Liew Y.J."/>
            <person name="Baumgarten S."/>
            <person name="Simakov O."/>
            <person name="Wilson M."/>
            <person name="Piel J."/>
            <person name="Ashoor H."/>
            <person name="Bougouffa S."/>
            <person name="Bajic V.B."/>
            <person name="Ryu T."/>
            <person name="Ravasi T."/>
            <person name="Bayer T."/>
            <person name="Micklem G."/>
            <person name="Kim H."/>
            <person name="Bhak J."/>
            <person name="Lajeunesse T.C."/>
            <person name="Voolstra C.R."/>
        </authorList>
    </citation>
    <scope>NUCLEOTIDE SEQUENCE [LARGE SCALE GENOMIC DNA]</scope>
    <source>
        <strain evidence="2 3">CCMP2467</strain>
    </source>
</reference>
<evidence type="ECO:0000259" key="1">
    <source>
        <dbReference type="PROSITE" id="PS50106"/>
    </source>
</evidence>
<comment type="caution">
    <text evidence="2">The sequence shown here is derived from an EMBL/GenBank/DDBJ whole genome shotgun (WGS) entry which is preliminary data.</text>
</comment>
<evidence type="ECO:0000313" key="3">
    <source>
        <dbReference type="Proteomes" id="UP000186817"/>
    </source>
</evidence>
<dbReference type="AlphaFoldDB" id="A0A1Q9CQN6"/>
<dbReference type="Pfam" id="PF00595">
    <property type="entry name" value="PDZ"/>
    <property type="match status" value="1"/>
</dbReference>
<dbReference type="Proteomes" id="UP000186817">
    <property type="component" value="Unassembled WGS sequence"/>
</dbReference>
<feature type="domain" description="PDZ" evidence="1">
    <location>
        <begin position="151"/>
        <end position="205"/>
    </location>
</feature>
<organism evidence="2 3">
    <name type="scientific">Symbiodinium microadriaticum</name>
    <name type="common">Dinoflagellate</name>
    <name type="synonym">Zooxanthella microadriatica</name>
    <dbReference type="NCBI Taxonomy" id="2951"/>
    <lineage>
        <taxon>Eukaryota</taxon>
        <taxon>Sar</taxon>
        <taxon>Alveolata</taxon>
        <taxon>Dinophyceae</taxon>
        <taxon>Suessiales</taxon>
        <taxon>Symbiodiniaceae</taxon>
        <taxon>Symbiodinium</taxon>
    </lineage>
</organism>
<dbReference type="EMBL" id="LSRX01000989">
    <property type="protein sequence ID" value="OLP85197.1"/>
    <property type="molecule type" value="Genomic_DNA"/>
</dbReference>
<keyword evidence="3" id="KW-1185">Reference proteome</keyword>
<protein>
    <recommendedName>
        <fullName evidence="1">PDZ domain-containing protein</fullName>
    </recommendedName>
</protein>
<dbReference type="InterPro" id="IPR036034">
    <property type="entry name" value="PDZ_sf"/>
</dbReference>
<gene>
    <name evidence="2" type="ORF">AK812_SmicGene33840</name>
</gene>
<evidence type="ECO:0000313" key="2">
    <source>
        <dbReference type="EMBL" id="OLP85197.1"/>
    </source>
</evidence>
<proteinExistence type="predicted"/>
<dbReference type="OMA" id="GIVVSHI"/>
<dbReference type="SUPFAM" id="SSF50156">
    <property type="entry name" value="PDZ domain-like"/>
    <property type="match status" value="1"/>
</dbReference>
<name>A0A1Q9CQN6_SYMMI</name>
<sequence length="243" mass="26571">MISAYCCCLGDESEAAAEVPLAQVLPDKHEAADLFAAMDGHAPEVGFFVVPLDMGMQPKPLGLDVDNLDSRGSLITGIHEGLIDVHNLNHPQQAVRPFDSIIGLNGTCGPISQLLRVKMSSLPAEPVAAAPRLMLGILRPDRRKVRLVKPGELGVQLKYTNSSTGIVVSHISEHGLIADWNASHPDTSVCPGDRIIEINGRVLNGREMLEHIRREVELEMTVLHYPDTDRSSLELSRFQRLKP</sequence>
<dbReference type="PROSITE" id="PS50106">
    <property type="entry name" value="PDZ"/>
    <property type="match status" value="1"/>
</dbReference>